<organism evidence="2">
    <name type="scientific">hydrocarbon metagenome</name>
    <dbReference type="NCBI Taxonomy" id="938273"/>
    <lineage>
        <taxon>unclassified sequences</taxon>
        <taxon>metagenomes</taxon>
        <taxon>ecological metagenomes</taxon>
    </lineage>
</organism>
<dbReference type="Pfam" id="PF01966">
    <property type="entry name" value="HD"/>
    <property type="match status" value="1"/>
</dbReference>
<evidence type="ECO:0000313" key="2">
    <source>
        <dbReference type="EMBL" id="KUG18074.1"/>
    </source>
</evidence>
<dbReference type="PANTHER" id="PTHR33594">
    <property type="entry name" value="SUPERFAMILY HYDROLASE, PUTATIVE (AFU_ORTHOLOGUE AFUA_1G03035)-RELATED"/>
    <property type="match status" value="1"/>
</dbReference>
<protein>
    <submittedName>
        <fullName evidence="2">Metal-dependent phosphohydrolase</fullName>
    </submittedName>
</protein>
<evidence type="ECO:0000259" key="1">
    <source>
        <dbReference type="PROSITE" id="PS51831"/>
    </source>
</evidence>
<dbReference type="InterPro" id="IPR006674">
    <property type="entry name" value="HD_domain"/>
</dbReference>
<dbReference type="AlphaFoldDB" id="A0A0W8FB57"/>
<comment type="caution">
    <text evidence="2">The sequence shown here is derived from an EMBL/GenBank/DDBJ whole genome shotgun (WGS) entry which is preliminary data.</text>
</comment>
<keyword evidence="2" id="KW-0378">Hydrolase</keyword>
<feature type="domain" description="HD" evidence="1">
    <location>
        <begin position="28"/>
        <end position="136"/>
    </location>
</feature>
<dbReference type="SUPFAM" id="SSF109604">
    <property type="entry name" value="HD-domain/PDEase-like"/>
    <property type="match status" value="1"/>
</dbReference>
<gene>
    <name evidence="2" type="ORF">ASZ90_012259</name>
</gene>
<dbReference type="Gene3D" id="1.10.3210.50">
    <property type="match status" value="1"/>
</dbReference>
<dbReference type="PROSITE" id="PS51831">
    <property type="entry name" value="HD"/>
    <property type="match status" value="1"/>
</dbReference>
<dbReference type="GO" id="GO:0016787">
    <property type="term" value="F:hydrolase activity"/>
    <property type="evidence" value="ECO:0007669"/>
    <property type="project" value="UniProtKB-KW"/>
</dbReference>
<reference evidence="2" key="1">
    <citation type="journal article" date="2015" name="Proc. Natl. Acad. Sci. U.S.A.">
        <title>Networks of energetic and metabolic interactions define dynamics in microbial communities.</title>
        <authorList>
            <person name="Embree M."/>
            <person name="Liu J.K."/>
            <person name="Al-Bassam M.M."/>
            <person name="Zengler K."/>
        </authorList>
    </citation>
    <scope>NUCLEOTIDE SEQUENCE</scope>
</reference>
<dbReference type="InterPro" id="IPR003607">
    <property type="entry name" value="HD/PDEase_dom"/>
</dbReference>
<accession>A0A0W8FB57</accession>
<dbReference type="PANTHER" id="PTHR33594:SF1">
    <property type="entry name" value="HD_PDEASE DOMAIN-CONTAINING PROTEIN"/>
    <property type="match status" value="1"/>
</dbReference>
<proteinExistence type="predicted"/>
<sequence>MCFEEEIFTQSLREDVERLYKDADPAHDFSHILRVYHNAKVIGLAEGADMPVLLLAALLHDALEGSKHSLGSLDAKQDQDVRRREAVCQFLEKIDLPEEKKAKVFYAIEVHRFSQGIEPETLEGKILQDADRLDAMGAVGIARAFMTGGSINRAFYSPQDPFCKRREPDDGKWNLDHFYRKLLRLESRMHTRRGKEMASRRNEVLRRYLKDLEEEIEEHSP</sequence>
<dbReference type="SMART" id="SM00471">
    <property type="entry name" value="HDc"/>
    <property type="match status" value="1"/>
</dbReference>
<dbReference type="EMBL" id="LNQE01001404">
    <property type="protein sequence ID" value="KUG18074.1"/>
    <property type="molecule type" value="Genomic_DNA"/>
</dbReference>
<name>A0A0W8FB57_9ZZZZ</name>